<accession>A0ABW5LXJ5</accession>
<protein>
    <submittedName>
        <fullName evidence="2">Nuclear transport factor 2 family protein</fullName>
    </submittedName>
</protein>
<keyword evidence="3" id="KW-1185">Reference proteome</keyword>
<dbReference type="Proteomes" id="UP001597508">
    <property type="component" value="Unassembled WGS sequence"/>
</dbReference>
<dbReference type="InterPro" id="IPR032710">
    <property type="entry name" value="NTF2-like_dom_sf"/>
</dbReference>
<gene>
    <name evidence="2" type="ORF">ACFSRZ_15065</name>
</gene>
<evidence type="ECO:0000259" key="1">
    <source>
        <dbReference type="Pfam" id="PF12680"/>
    </source>
</evidence>
<dbReference type="EMBL" id="JBHULH010000012">
    <property type="protein sequence ID" value="MFD2568694.1"/>
    <property type="molecule type" value="Genomic_DNA"/>
</dbReference>
<name>A0ABW5LXJ5_9FLAO</name>
<dbReference type="Gene3D" id="3.10.450.50">
    <property type="match status" value="1"/>
</dbReference>
<proteinExistence type="predicted"/>
<dbReference type="SUPFAM" id="SSF54427">
    <property type="entry name" value="NTF2-like"/>
    <property type="match status" value="1"/>
</dbReference>
<evidence type="ECO:0000313" key="2">
    <source>
        <dbReference type="EMBL" id="MFD2568694.1"/>
    </source>
</evidence>
<dbReference type="RefSeq" id="WP_379667401.1">
    <property type="nucleotide sequence ID" value="NZ_JBHULH010000012.1"/>
</dbReference>
<reference evidence="3" key="1">
    <citation type="journal article" date="2019" name="Int. J. Syst. Evol. Microbiol.">
        <title>The Global Catalogue of Microorganisms (GCM) 10K type strain sequencing project: providing services to taxonomists for standard genome sequencing and annotation.</title>
        <authorList>
            <consortium name="The Broad Institute Genomics Platform"/>
            <consortium name="The Broad Institute Genome Sequencing Center for Infectious Disease"/>
            <person name="Wu L."/>
            <person name="Ma J."/>
        </authorList>
    </citation>
    <scope>NUCLEOTIDE SEQUENCE [LARGE SCALE GENOMIC DNA]</scope>
    <source>
        <strain evidence="3">KCTC 52127</strain>
    </source>
</reference>
<dbReference type="Pfam" id="PF12680">
    <property type="entry name" value="SnoaL_2"/>
    <property type="match status" value="1"/>
</dbReference>
<feature type="domain" description="SnoaL-like" evidence="1">
    <location>
        <begin position="11"/>
        <end position="120"/>
    </location>
</feature>
<dbReference type="InterPro" id="IPR037401">
    <property type="entry name" value="SnoaL-like"/>
</dbReference>
<comment type="caution">
    <text evidence="2">The sequence shown here is derived from an EMBL/GenBank/DDBJ whole genome shotgun (WGS) entry which is preliminary data.</text>
</comment>
<evidence type="ECO:0000313" key="3">
    <source>
        <dbReference type="Proteomes" id="UP001597508"/>
    </source>
</evidence>
<sequence length="125" mass="14701">MKRQLDLINLYVQGYNSFNMKKMLLPLHSKVVFENYVKNELTMKLEGLKAFKKQAQRGTEMFSKRKKEILSVEHKDDHCIALVSYRATLKVDVGDKMKKGQEMNINGKSIFFFKDDRISKIEDYS</sequence>
<organism evidence="2 3">
    <name type="scientific">Pseudotenacibaculum haliotis</name>
    <dbReference type="NCBI Taxonomy" id="1862138"/>
    <lineage>
        <taxon>Bacteria</taxon>
        <taxon>Pseudomonadati</taxon>
        <taxon>Bacteroidota</taxon>
        <taxon>Flavobacteriia</taxon>
        <taxon>Flavobacteriales</taxon>
        <taxon>Flavobacteriaceae</taxon>
        <taxon>Pseudotenacibaculum</taxon>
    </lineage>
</organism>